<sequence length="275" mass="29628">MFFNRFHRVFLTTALLLGMAGGAVAATDKENFDENVKTITPRTISISLLRPDDGSGEAVLRMMAPNAISGCPIIGPIETEMNVNSTYLDITVDGYTIDQNNLETHRGACDTARQYAYADIPLDRALLHGNNVTEIRFTVNNEMDYYTVDLNEERLELLPRRQMRVKPAGGADAATGGLTFWYYPKGTVILSVPAAPAGSDTTSTLDQFASQHGLKRLDSVMHGFSAIAGKAGQAYYIDGTGALGAMAGKTPVTVGTAIIDGRTVDVYGHQPGMNE</sequence>
<accession>M4VK92</accession>
<name>M4VK92_9BACT</name>
<reference evidence="2 3" key="1">
    <citation type="journal article" date="2013" name="ISME J.">
        <title>By their genes ye shall know them: genomic signatures of predatory bacteria.</title>
        <authorList>
            <person name="Pasternak Z."/>
            <person name="Pietrokovski S."/>
            <person name="Rotem O."/>
            <person name="Gophna U."/>
            <person name="Lurie-Weinberger M.N."/>
            <person name="Jurkevitch E."/>
        </authorList>
    </citation>
    <scope>NUCLEOTIDE SEQUENCE [LARGE SCALE GENOMIC DNA]</scope>
    <source>
        <strain evidence="2">EPB</strain>
    </source>
</reference>
<dbReference type="OrthoDB" id="9819916at2"/>
<evidence type="ECO:0000313" key="2">
    <source>
        <dbReference type="EMBL" id="AGH98481.1"/>
    </source>
</evidence>
<dbReference type="RefSeq" id="WP_015468012.1">
    <property type="nucleotide sequence ID" value="NC_020812.1"/>
</dbReference>
<feature type="signal peptide" evidence="1">
    <location>
        <begin position="1"/>
        <end position="25"/>
    </location>
</feature>
<gene>
    <name evidence="2" type="ORF">A11S_1678</name>
</gene>
<dbReference type="EMBL" id="CP003538">
    <property type="protein sequence ID" value="AGH98481.1"/>
    <property type="molecule type" value="Genomic_DNA"/>
</dbReference>
<dbReference type="HOGENOM" id="CLU_1014937_0_0_5"/>
<keyword evidence="1" id="KW-0732">Signal</keyword>
<dbReference type="Proteomes" id="UP000011932">
    <property type="component" value="Chromosome"/>
</dbReference>
<dbReference type="STRING" id="349215.A11S_1678"/>
<dbReference type="AlphaFoldDB" id="M4VK92"/>
<feature type="chain" id="PRO_5004060356" evidence="1">
    <location>
        <begin position="26"/>
        <end position="275"/>
    </location>
</feature>
<dbReference type="KEGG" id="man:A11S_1678"/>
<protein>
    <submittedName>
        <fullName evidence="2">Uncharacterized protein</fullName>
    </submittedName>
</protein>
<proteinExistence type="predicted"/>
<evidence type="ECO:0000256" key="1">
    <source>
        <dbReference type="SAM" id="SignalP"/>
    </source>
</evidence>
<organism evidence="2 3">
    <name type="scientific">Micavibrio aeruginosavorus EPB</name>
    <dbReference type="NCBI Taxonomy" id="349215"/>
    <lineage>
        <taxon>Bacteria</taxon>
        <taxon>Pseudomonadati</taxon>
        <taxon>Bdellovibrionota</taxon>
        <taxon>Bdellovibrionia</taxon>
        <taxon>Bdellovibrionales</taxon>
        <taxon>Pseudobdellovibrionaceae</taxon>
        <taxon>Micavibrio</taxon>
    </lineage>
</organism>
<evidence type="ECO:0000313" key="3">
    <source>
        <dbReference type="Proteomes" id="UP000011932"/>
    </source>
</evidence>